<keyword evidence="1" id="KW-0812">Transmembrane</keyword>
<evidence type="ECO:0000313" key="2">
    <source>
        <dbReference type="EMBL" id="CAI8013296.1"/>
    </source>
</evidence>
<gene>
    <name evidence="2" type="ORF">GBAR_LOCUS8451</name>
</gene>
<reference evidence="2" key="1">
    <citation type="submission" date="2023-03" db="EMBL/GenBank/DDBJ databases">
        <authorList>
            <person name="Steffen K."/>
            <person name="Cardenas P."/>
        </authorList>
    </citation>
    <scope>NUCLEOTIDE SEQUENCE</scope>
</reference>
<organism evidence="2 3">
    <name type="scientific">Geodia barretti</name>
    <name type="common">Barrett's horny sponge</name>
    <dbReference type="NCBI Taxonomy" id="519541"/>
    <lineage>
        <taxon>Eukaryota</taxon>
        <taxon>Metazoa</taxon>
        <taxon>Porifera</taxon>
        <taxon>Demospongiae</taxon>
        <taxon>Heteroscleromorpha</taxon>
        <taxon>Tetractinellida</taxon>
        <taxon>Astrophorina</taxon>
        <taxon>Geodiidae</taxon>
        <taxon>Geodia</taxon>
    </lineage>
</organism>
<comment type="caution">
    <text evidence="2">The sequence shown here is derived from an EMBL/GenBank/DDBJ whole genome shotgun (WGS) entry which is preliminary data.</text>
</comment>
<dbReference type="Proteomes" id="UP001174909">
    <property type="component" value="Unassembled WGS sequence"/>
</dbReference>
<protein>
    <submittedName>
        <fullName evidence="2">Uncharacterized protein</fullName>
    </submittedName>
</protein>
<keyword evidence="1" id="KW-0472">Membrane</keyword>
<dbReference type="EMBL" id="CASHTH010001251">
    <property type="protein sequence ID" value="CAI8013296.1"/>
    <property type="molecule type" value="Genomic_DNA"/>
</dbReference>
<accession>A0AA35RN38</accession>
<evidence type="ECO:0000256" key="1">
    <source>
        <dbReference type="SAM" id="Phobius"/>
    </source>
</evidence>
<keyword evidence="1" id="KW-1133">Transmembrane helix</keyword>
<proteinExistence type="predicted"/>
<feature type="transmembrane region" description="Helical" evidence="1">
    <location>
        <begin position="12"/>
        <end position="35"/>
    </location>
</feature>
<keyword evidence="3" id="KW-1185">Reference proteome</keyword>
<name>A0AA35RN38_GEOBA</name>
<dbReference type="AlphaFoldDB" id="A0AA35RN38"/>
<sequence>MSMRDKLGPAMANLLPVVPIMVPLAAHFVMTNFAMLETMSVVAKASIWLPLTYIFYNIIFFYVGIWTLQDKENILPVAVVHALLFTPYKLYLSQVPCFP</sequence>
<evidence type="ECO:0000313" key="3">
    <source>
        <dbReference type="Proteomes" id="UP001174909"/>
    </source>
</evidence>
<feature type="transmembrane region" description="Helical" evidence="1">
    <location>
        <begin position="47"/>
        <end position="68"/>
    </location>
</feature>